<keyword evidence="5" id="KW-1185">Reference proteome</keyword>
<protein>
    <recommendedName>
        <fullName evidence="3">Glycosyltransferase N-terminal domain-containing protein</fullName>
    </recommendedName>
</protein>
<accession>A0ABY9CFF4</accession>
<feature type="domain" description="Glycosyltransferase N-terminal" evidence="3">
    <location>
        <begin position="35"/>
        <end position="267"/>
    </location>
</feature>
<dbReference type="PANTHER" id="PTHR48044">
    <property type="entry name" value="GLYCOSYLTRANSFERASE"/>
    <property type="match status" value="1"/>
</dbReference>
<dbReference type="Pfam" id="PF00201">
    <property type="entry name" value="UDPGT"/>
    <property type="match status" value="1"/>
</dbReference>
<feature type="domain" description="Glycosyltransferase N-terminal" evidence="3">
    <location>
        <begin position="387"/>
        <end position="620"/>
    </location>
</feature>
<evidence type="ECO:0000313" key="4">
    <source>
        <dbReference type="EMBL" id="WJZ94143.1"/>
    </source>
</evidence>
<dbReference type="PANTHER" id="PTHR48044:SF22">
    <property type="entry name" value="GLYCOSYLTRANSFERASE"/>
    <property type="match status" value="1"/>
</dbReference>
<dbReference type="InterPro" id="IPR002213">
    <property type="entry name" value="UDP_glucos_trans"/>
</dbReference>
<keyword evidence="2" id="KW-0808">Transferase</keyword>
<name>A0ABY9CFF4_VITVI</name>
<evidence type="ECO:0000259" key="3">
    <source>
        <dbReference type="Pfam" id="PF26168"/>
    </source>
</evidence>
<evidence type="ECO:0000313" key="5">
    <source>
        <dbReference type="Proteomes" id="UP001227230"/>
    </source>
</evidence>
<dbReference type="Gene3D" id="3.40.50.2000">
    <property type="entry name" value="Glycogen Phosphorylase B"/>
    <property type="match status" value="4"/>
</dbReference>
<dbReference type="EMBL" id="CP126655">
    <property type="protein sequence ID" value="WJZ94143.1"/>
    <property type="molecule type" value="Genomic_DNA"/>
</dbReference>
<reference evidence="4 5" key="1">
    <citation type="journal article" date="2023" name="Hortic Res">
        <title>The complete reference genome for grapevine (Vitis vinifera L.) genetics and breeding.</title>
        <authorList>
            <person name="Shi X."/>
            <person name="Cao S."/>
            <person name="Wang X."/>
            <person name="Huang S."/>
            <person name="Wang Y."/>
            <person name="Liu Z."/>
            <person name="Liu W."/>
            <person name="Leng X."/>
            <person name="Peng Y."/>
            <person name="Wang N."/>
            <person name="Wang Y."/>
            <person name="Ma Z."/>
            <person name="Xu X."/>
            <person name="Zhang F."/>
            <person name="Xue H."/>
            <person name="Zhong H."/>
            <person name="Wang Y."/>
            <person name="Zhang K."/>
            <person name="Velt A."/>
            <person name="Avia K."/>
            <person name="Holtgrawe D."/>
            <person name="Grimplet J."/>
            <person name="Matus J.T."/>
            <person name="Ware D."/>
            <person name="Wu X."/>
            <person name="Wang H."/>
            <person name="Liu C."/>
            <person name="Fang Y."/>
            <person name="Rustenholz C."/>
            <person name="Cheng Z."/>
            <person name="Xiao H."/>
            <person name="Zhou Y."/>
        </authorList>
    </citation>
    <scope>NUCLEOTIDE SEQUENCE [LARGE SCALE GENOMIC DNA]</scope>
    <source>
        <strain evidence="5">cv. Pinot noir / PN40024</strain>
        <tissue evidence="4">Leaf</tissue>
    </source>
</reference>
<dbReference type="InterPro" id="IPR058980">
    <property type="entry name" value="Glyco_transf_N"/>
</dbReference>
<dbReference type="SUPFAM" id="SSF53756">
    <property type="entry name" value="UDP-Glycosyltransferase/glycogen phosphorylase"/>
    <property type="match status" value="2"/>
</dbReference>
<evidence type="ECO:0000256" key="2">
    <source>
        <dbReference type="ARBA" id="ARBA00022679"/>
    </source>
</evidence>
<evidence type="ECO:0000256" key="1">
    <source>
        <dbReference type="ARBA" id="ARBA00009995"/>
    </source>
</evidence>
<comment type="similarity">
    <text evidence="1">Belongs to the UDP-glycosyltransferase family.</text>
</comment>
<proteinExistence type="inferred from homology"/>
<dbReference type="InterPro" id="IPR035595">
    <property type="entry name" value="UDP_glycos_trans_CS"/>
</dbReference>
<dbReference type="CDD" id="cd03784">
    <property type="entry name" value="GT1_Gtf-like"/>
    <property type="match status" value="1"/>
</dbReference>
<dbReference type="Pfam" id="PF26168">
    <property type="entry name" value="Glyco_transf_N"/>
    <property type="match status" value="2"/>
</dbReference>
<sequence length="844" mass="94333">MKSSGFIAIIIYKFTMGEDQNQQNHEENGVKEAPHVAVVMVPFPAQGHLNQLLQLSRIISSYNIPVHYVGSATHINQAKLRLQGWDPLLEPNFHFHDFPTPHFHSPPPDPDASVQFPAHLQPCFEASSELREPVAALLRELSLTVDRLIVINDSLMGSVVQDFVGIGNAESYTFHSVSVFSIFFFFWESLGRPALEGVKIPEDVPSLDGCFTLEFFKFLVFQHEFKKLSSGNLYYTSKLIEGPYVDILREEEIDGVKKKGWALGPLNLVTTYSDKTSNPGDKCLEWLDKQAPKSVLLVSFGTSTSLTDEQIKELAIGLERSGHKFIWLLRDADKGDIFSEEVRRSELPEGWARGRSNLIVIQQPQASASLGMDNHQNHEESEMKEAPVAVVMVPFPAQGHLNQLLQLSRLISSYNVSVHYVGSVTHTHQAKLRVQGWDPLLHPNFQFHHFPTPHFHSPPPNPNSSVQFPAHLESSFEASSQLRQPVAALLRELSPRARRIIVIHDSLMGSVIQDVASIRNAESYTFHSVSAFSIFLFLWEAAGKPVLKEAKFLEDVPSLDGCFPLEFLNFIASQHQFKKLNSGNIYNTCKSMEGCYVDLLDGLEIYGGKKKHWALGPFNPLTICYDKKSNPGHRCLGWLDKQAPKSVLLVSFGTTTSLTDEQIKELAIGLEQSKQKFIWVLRDADKGDVFSGEVRRAELPEGYEERVGGRGMGLVVRDWAPQLEILGHSSTGGFMSHCGWNSCLESISMGVPIAAWPMHSDQPRNTVLVAQVLKVGLVVRDWAQREQLVAASTVEKKVRSLMASKEGDDMRKRAAELGATIQRSMDEGGVSRKELDSFVAHITR</sequence>
<dbReference type="Proteomes" id="UP001227230">
    <property type="component" value="Chromosome 8"/>
</dbReference>
<dbReference type="PROSITE" id="PS00375">
    <property type="entry name" value="UDPGT"/>
    <property type="match status" value="1"/>
</dbReference>
<organism evidence="4 5">
    <name type="scientific">Vitis vinifera</name>
    <name type="common">Grape</name>
    <dbReference type="NCBI Taxonomy" id="29760"/>
    <lineage>
        <taxon>Eukaryota</taxon>
        <taxon>Viridiplantae</taxon>
        <taxon>Streptophyta</taxon>
        <taxon>Embryophyta</taxon>
        <taxon>Tracheophyta</taxon>
        <taxon>Spermatophyta</taxon>
        <taxon>Magnoliopsida</taxon>
        <taxon>eudicotyledons</taxon>
        <taxon>Gunneridae</taxon>
        <taxon>Pentapetalae</taxon>
        <taxon>rosids</taxon>
        <taxon>Vitales</taxon>
        <taxon>Vitaceae</taxon>
        <taxon>Viteae</taxon>
        <taxon>Vitis</taxon>
    </lineage>
</organism>
<gene>
    <name evidence="4" type="ORF">VitviT2T_013026</name>
</gene>